<reference evidence="2" key="1">
    <citation type="journal article" date="2022" name="bioRxiv">
        <title>Sequencing and chromosome-scale assembly of the giantPleurodeles waltlgenome.</title>
        <authorList>
            <person name="Brown T."/>
            <person name="Elewa A."/>
            <person name="Iarovenko S."/>
            <person name="Subramanian E."/>
            <person name="Araus A.J."/>
            <person name="Petzold A."/>
            <person name="Susuki M."/>
            <person name="Suzuki K.-i.T."/>
            <person name="Hayashi T."/>
            <person name="Toyoda A."/>
            <person name="Oliveira C."/>
            <person name="Osipova E."/>
            <person name="Leigh N.D."/>
            <person name="Simon A."/>
            <person name="Yun M.H."/>
        </authorList>
    </citation>
    <scope>NUCLEOTIDE SEQUENCE</scope>
    <source>
        <strain evidence="2">20211129_DDA</strain>
        <tissue evidence="2">Liver</tissue>
    </source>
</reference>
<feature type="region of interest" description="Disordered" evidence="1">
    <location>
        <begin position="86"/>
        <end position="121"/>
    </location>
</feature>
<dbReference type="AlphaFoldDB" id="A0AAV7PJ73"/>
<organism evidence="2 3">
    <name type="scientific">Pleurodeles waltl</name>
    <name type="common">Iberian ribbed newt</name>
    <dbReference type="NCBI Taxonomy" id="8319"/>
    <lineage>
        <taxon>Eukaryota</taxon>
        <taxon>Metazoa</taxon>
        <taxon>Chordata</taxon>
        <taxon>Craniata</taxon>
        <taxon>Vertebrata</taxon>
        <taxon>Euteleostomi</taxon>
        <taxon>Amphibia</taxon>
        <taxon>Batrachia</taxon>
        <taxon>Caudata</taxon>
        <taxon>Salamandroidea</taxon>
        <taxon>Salamandridae</taxon>
        <taxon>Pleurodelinae</taxon>
        <taxon>Pleurodeles</taxon>
    </lineage>
</organism>
<feature type="compositionally biased region" description="Basic and acidic residues" evidence="1">
    <location>
        <begin position="110"/>
        <end position="121"/>
    </location>
</feature>
<proteinExistence type="predicted"/>
<evidence type="ECO:0000256" key="1">
    <source>
        <dbReference type="SAM" id="MobiDB-lite"/>
    </source>
</evidence>
<comment type="caution">
    <text evidence="2">The sequence shown here is derived from an EMBL/GenBank/DDBJ whole genome shotgun (WGS) entry which is preliminary data.</text>
</comment>
<keyword evidence="3" id="KW-1185">Reference proteome</keyword>
<feature type="region of interest" description="Disordered" evidence="1">
    <location>
        <begin position="1"/>
        <end position="23"/>
    </location>
</feature>
<sequence length="121" mass="13577">MFHVHAVARNEGGTSLLPRPGQVRVPEQEQGSLLIITHAEAAKPHRGSRHLCPPCRILFRLAQDQLAARLSPAAAEILQTRRKMEAAHATRTKSEKEKIQSICAGPWQREAARRSRETKKF</sequence>
<dbReference type="EMBL" id="JANPWB010000011">
    <property type="protein sequence ID" value="KAJ1128190.1"/>
    <property type="molecule type" value="Genomic_DNA"/>
</dbReference>
<protein>
    <submittedName>
        <fullName evidence="2">Uncharacterized protein</fullName>
    </submittedName>
</protein>
<gene>
    <name evidence="2" type="ORF">NDU88_006569</name>
</gene>
<evidence type="ECO:0000313" key="3">
    <source>
        <dbReference type="Proteomes" id="UP001066276"/>
    </source>
</evidence>
<evidence type="ECO:0000313" key="2">
    <source>
        <dbReference type="EMBL" id="KAJ1128190.1"/>
    </source>
</evidence>
<name>A0AAV7PJ73_PLEWA</name>
<dbReference type="Proteomes" id="UP001066276">
    <property type="component" value="Chromosome 7"/>
</dbReference>
<feature type="compositionally biased region" description="Basic and acidic residues" evidence="1">
    <location>
        <begin position="86"/>
        <end position="99"/>
    </location>
</feature>
<accession>A0AAV7PJ73</accession>